<organism evidence="1 2">
    <name type="scientific">Coemansia aciculifera</name>
    <dbReference type="NCBI Taxonomy" id="417176"/>
    <lineage>
        <taxon>Eukaryota</taxon>
        <taxon>Fungi</taxon>
        <taxon>Fungi incertae sedis</taxon>
        <taxon>Zoopagomycota</taxon>
        <taxon>Kickxellomycotina</taxon>
        <taxon>Kickxellomycetes</taxon>
        <taxon>Kickxellales</taxon>
        <taxon>Kickxellaceae</taxon>
        <taxon>Coemansia</taxon>
    </lineage>
</organism>
<reference evidence="1" key="1">
    <citation type="submission" date="2022-07" db="EMBL/GenBank/DDBJ databases">
        <title>Phylogenomic reconstructions and comparative analyses of Kickxellomycotina fungi.</title>
        <authorList>
            <person name="Reynolds N.K."/>
            <person name="Stajich J.E."/>
            <person name="Barry K."/>
            <person name="Grigoriev I.V."/>
            <person name="Crous P."/>
            <person name="Smith M.E."/>
        </authorList>
    </citation>
    <scope>NUCLEOTIDE SEQUENCE</scope>
    <source>
        <strain evidence="1">CBS 190363</strain>
    </source>
</reference>
<accession>A0ACC1M7G1</accession>
<dbReference type="Proteomes" id="UP001139981">
    <property type="component" value="Unassembled WGS sequence"/>
</dbReference>
<evidence type="ECO:0000313" key="2">
    <source>
        <dbReference type="Proteomes" id="UP001139981"/>
    </source>
</evidence>
<sequence>MAFRVAEFYSGIGGMHFALKEAGIPDVKVVRSFDINTVANEVYKHNFPDVTVMQRNIEALPMSMYEALRADLWTMSPPCQPYTRQGHQKGSEDPRSKSFLFIIDLLAKLACKPRFLLVENVAGFDKSDTRAVLLRQLARLGYRFEEYVLNPLQLSIPNSRTRYYLLAKLDSSPPSNASSAGDAEEKEEEEELELPNLRHTVPGVDMIQPPADAEGRVDFERGIWHHDGVRQVKQYMETDLSSEDAEPFRLSAKVLEKYDYVMDVITPEDRRTCCFTKGYTKYAEGTGSALQLTGVVGKDPKTRENTRYFTPREVANLMGFPAEFTFPATTSNRQGYRLLGNSLSVSVVAVLMDYLVHRM</sequence>
<comment type="caution">
    <text evidence="1">The sequence shown here is derived from an EMBL/GenBank/DDBJ whole genome shotgun (WGS) entry which is preliminary data.</text>
</comment>
<gene>
    <name evidence="1" type="ORF">IWW38_001233</name>
</gene>
<evidence type="ECO:0000313" key="1">
    <source>
        <dbReference type="EMBL" id="KAJ2898802.1"/>
    </source>
</evidence>
<dbReference type="EMBL" id="JANBVB010000047">
    <property type="protein sequence ID" value="KAJ2898802.1"/>
    <property type="molecule type" value="Genomic_DNA"/>
</dbReference>
<name>A0ACC1M7G1_9FUNG</name>
<keyword evidence="2" id="KW-1185">Reference proteome</keyword>
<proteinExistence type="predicted"/>
<protein>
    <submittedName>
        <fullName evidence="1">Uncharacterized protein</fullName>
    </submittedName>
</protein>